<evidence type="ECO:0000313" key="4">
    <source>
        <dbReference type="EMBL" id="EGF86233.1"/>
    </source>
</evidence>
<dbReference type="GO" id="GO:0010181">
    <property type="term" value="F:FMN binding"/>
    <property type="evidence" value="ECO:0007669"/>
    <property type="project" value="TreeGrafter"/>
</dbReference>
<dbReference type="AlphaFoldDB" id="A0AA87DXL2"/>
<accession>A0AA87DXL2</accession>
<feature type="domain" description="NADPH-dependent FMN reductase-like" evidence="3">
    <location>
        <begin position="1"/>
        <end position="148"/>
    </location>
</feature>
<evidence type="ECO:0000259" key="3">
    <source>
        <dbReference type="Pfam" id="PF03358"/>
    </source>
</evidence>
<gene>
    <name evidence="4" type="ORF">HMPREF0428_01717</name>
</gene>
<dbReference type="InterPro" id="IPR005025">
    <property type="entry name" value="FMN_Rdtase-like_dom"/>
</dbReference>
<dbReference type="Gene3D" id="3.40.50.360">
    <property type="match status" value="1"/>
</dbReference>
<comment type="similarity">
    <text evidence="1">Belongs to the azoreductase type 2 family.</text>
</comment>
<feature type="region of interest" description="Disordered" evidence="2">
    <location>
        <begin position="390"/>
        <end position="423"/>
    </location>
</feature>
<protein>
    <recommendedName>
        <fullName evidence="3">NADPH-dependent FMN reductase-like domain-containing protein</fullName>
    </recommendedName>
</protein>
<dbReference type="RefSeq" id="WP_003147879.1">
    <property type="nucleotide sequence ID" value="NZ_GL883586.1"/>
</dbReference>
<sequence length="423" mass="46493">MKLVGIVGSNAEVSYNRKLMEFIAKEYKDLFTLELLDITNLPMFNQDEDHSRENKDLLVMNRKILQADGVIIATPEHNHTITASLKSALEWLSFELHPLENKPVMVLGASYYDQGSSRAQLHLRQILDAPGVNAIVFPGNEFLLGKAKEAFDAEGNLKDDRTVGYLRTCLTKFVKFATVAQSLAERKPTPPEDLTASGKCDTTIEGVDMDDDNWVELAAEKVNAVSGDTYVKLDRGILTVDQLNYFLNSMPMELTYADSNNQFIYYNYNKEDYEMLAKRRPGQVGCSLAKVHPDHPERIQKSVNWLVGLLRSGQIDVFRTHVPTHGPDKYVVHNYQAMYDKNGKYAGINEYILDFKPIVDWYLKQTGQSLVKNGVPVGHGYAAAPAPAAADATSGASDAGHGHAAAPAPAAAPAADATSGASA</sequence>
<dbReference type="Proteomes" id="UP000004773">
    <property type="component" value="Unassembled WGS sequence"/>
</dbReference>
<name>A0AA87DXL2_9BACL</name>
<dbReference type="Gene3D" id="3.30.450.20">
    <property type="entry name" value="PAS domain"/>
    <property type="match status" value="1"/>
</dbReference>
<dbReference type="GO" id="GO:0016491">
    <property type="term" value="F:oxidoreductase activity"/>
    <property type="evidence" value="ECO:0007669"/>
    <property type="project" value="InterPro"/>
</dbReference>
<evidence type="ECO:0000313" key="5">
    <source>
        <dbReference type="Proteomes" id="UP000004773"/>
    </source>
</evidence>
<dbReference type="PANTHER" id="PTHR30543:SF21">
    <property type="entry name" value="NAD(P)H-DEPENDENT FMN REDUCTASE LOT6"/>
    <property type="match status" value="1"/>
</dbReference>
<reference evidence="4 5" key="1">
    <citation type="submission" date="2011-03" db="EMBL/GenBank/DDBJ databases">
        <title>The Genome Sequence of Gemella haemolysans M341.</title>
        <authorList>
            <consortium name="The Broad Institute Genome Sequencing Platform"/>
            <consortium name="The Broad Institute Genome Sequencing Center for Infectious Disease"/>
            <person name="Earl A."/>
            <person name="Ward D."/>
            <person name="Feldgarden M."/>
            <person name="Gevers D."/>
            <person name="Sibley C.D."/>
            <person name="Field T.R."/>
            <person name="Grinwis M."/>
            <person name="Eshaghurshan C.S."/>
            <person name="Surette M.G."/>
            <person name="Young S.K."/>
            <person name="Zeng Q."/>
            <person name="Gargeya S."/>
            <person name="Fitzgerald M."/>
            <person name="Haas B."/>
            <person name="Abouelleil A."/>
            <person name="Alvarado L."/>
            <person name="Arachchi H.M."/>
            <person name="Berlin A."/>
            <person name="Brown A."/>
            <person name="Chapman S.B."/>
            <person name="Chen Z."/>
            <person name="Dunbar C."/>
            <person name="Freedman E."/>
            <person name="Gearin G."/>
            <person name="Gellesch M."/>
            <person name="Goldberg J."/>
            <person name="Griggs A."/>
            <person name="Gujja S."/>
            <person name="Heilman E.R."/>
            <person name="Heiman D."/>
            <person name="Howarth C."/>
            <person name="Larson L."/>
            <person name="Lui A."/>
            <person name="MacDonald P.J.P."/>
            <person name="Mehta T."/>
            <person name="Montmayeur A."/>
            <person name="Murphy C."/>
            <person name="Neiman D."/>
            <person name="Pearson M."/>
            <person name="Priest M."/>
            <person name="Roberts A."/>
            <person name="Saif S."/>
            <person name="Shea T."/>
            <person name="Shenoy N."/>
            <person name="Sisk P."/>
            <person name="Stolte C."/>
            <person name="Sykes S."/>
            <person name="White J."/>
            <person name="Yandava C."/>
            <person name="Wortman J."/>
            <person name="Nusbaum C."/>
            <person name="Birren B."/>
        </authorList>
    </citation>
    <scope>NUCLEOTIDE SEQUENCE [LARGE SCALE GENOMIC DNA]</scope>
    <source>
        <strain evidence="4 5">M341</strain>
    </source>
</reference>
<evidence type="ECO:0000256" key="2">
    <source>
        <dbReference type="SAM" id="MobiDB-lite"/>
    </source>
</evidence>
<dbReference type="PANTHER" id="PTHR30543">
    <property type="entry name" value="CHROMATE REDUCTASE"/>
    <property type="match status" value="1"/>
</dbReference>
<proteinExistence type="inferred from homology"/>
<dbReference type="SUPFAM" id="SSF52218">
    <property type="entry name" value="Flavoproteins"/>
    <property type="match status" value="1"/>
</dbReference>
<dbReference type="InterPro" id="IPR050712">
    <property type="entry name" value="NAD(P)H-dep_reductase"/>
</dbReference>
<dbReference type="InterPro" id="IPR029039">
    <property type="entry name" value="Flavoprotein-like_sf"/>
</dbReference>
<dbReference type="Pfam" id="PF13596">
    <property type="entry name" value="PAS_10"/>
    <property type="match status" value="1"/>
</dbReference>
<dbReference type="Pfam" id="PF03358">
    <property type="entry name" value="FMN_red"/>
    <property type="match status" value="1"/>
</dbReference>
<dbReference type="GO" id="GO:0005829">
    <property type="term" value="C:cytosol"/>
    <property type="evidence" value="ECO:0007669"/>
    <property type="project" value="TreeGrafter"/>
</dbReference>
<evidence type="ECO:0000256" key="1">
    <source>
        <dbReference type="ARBA" id="ARBA00009428"/>
    </source>
</evidence>
<organism evidence="4 5">
    <name type="scientific">Gemella haemolysans M341</name>
    <dbReference type="NCBI Taxonomy" id="562981"/>
    <lineage>
        <taxon>Bacteria</taxon>
        <taxon>Bacillati</taxon>
        <taxon>Bacillota</taxon>
        <taxon>Bacilli</taxon>
        <taxon>Bacillales</taxon>
        <taxon>Gemellaceae</taxon>
        <taxon>Gemella</taxon>
    </lineage>
</organism>
<dbReference type="EMBL" id="ACRO01000044">
    <property type="protein sequence ID" value="EGF86233.1"/>
    <property type="molecule type" value="Genomic_DNA"/>
</dbReference>
<comment type="caution">
    <text evidence="4">The sequence shown here is derived from an EMBL/GenBank/DDBJ whole genome shotgun (WGS) entry which is preliminary data.</text>
</comment>